<name>A0A8S5LN58_9VIRU</name>
<accession>A0A8S5LN58</accession>
<reference evidence="1" key="1">
    <citation type="journal article" date="2021" name="Proc. Natl. Acad. Sci. U.S.A.">
        <title>A Catalog of Tens of Thousands of Viruses from Human Metagenomes Reveals Hidden Associations with Chronic Diseases.</title>
        <authorList>
            <person name="Tisza M.J."/>
            <person name="Buck C.B."/>
        </authorList>
    </citation>
    <scope>NUCLEOTIDE SEQUENCE</scope>
    <source>
        <strain evidence="1">CtJby12</strain>
    </source>
</reference>
<sequence>MRKGRYYLICRAYTPMYTSTPLDLLVMDLGFVN</sequence>
<dbReference type="EMBL" id="BK015880">
    <property type="protein sequence ID" value="DAD71296.1"/>
    <property type="molecule type" value="Genomic_DNA"/>
</dbReference>
<proteinExistence type="predicted"/>
<evidence type="ECO:0000313" key="1">
    <source>
        <dbReference type="EMBL" id="DAD71296.1"/>
    </source>
</evidence>
<protein>
    <submittedName>
        <fullName evidence="1">Uncharacterized protein</fullName>
    </submittedName>
</protein>
<organism evidence="1">
    <name type="scientific">Microviridae sp. ctJby12</name>
    <dbReference type="NCBI Taxonomy" id="2827622"/>
    <lineage>
        <taxon>Viruses</taxon>
        <taxon>Monodnaviria</taxon>
        <taxon>Sangervirae</taxon>
        <taxon>Phixviricota</taxon>
        <taxon>Malgrandaviricetes</taxon>
        <taxon>Petitvirales</taxon>
        <taxon>Microviridae</taxon>
    </lineage>
</organism>